<sequence>MTDVSATLVAKLAHLRPTDEVVRALAQRAELVALSDASAEAVLAPEDPGGLPHAVRGIIAVRASERLGDETMKDHYYQRFTTCDDWYDHAGLADPDTFSGDERLDALLRHADRLIAAPKTATREHVEALKAAGVAEADIVRLAELCAFLGYQSRLVIGLRLMKTSMEKSA</sequence>
<dbReference type="InterPro" id="IPR029032">
    <property type="entry name" value="AhpD-like"/>
</dbReference>
<proteinExistence type="predicted"/>
<dbReference type="AlphaFoldDB" id="A0A6N9T7R3"/>
<dbReference type="Proteomes" id="UP000469011">
    <property type="component" value="Unassembled WGS sequence"/>
</dbReference>
<organism evidence="1 2">
    <name type="scientific">Jiella pacifica</name>
    <dbReference type="NCBI Taxonomy" id="2696469"/>
    <lineage>
        <taxon>Bacteria</taxon>
        <taxon>Pseudomonadati</taxon>
        <taxon>Pseudomonadota</taxon>
        <taxon>Alphaproteobacteria</taxon>
        <taxon>Hyphomicrobiales</taxon>
        <taxon>Aurantimonadaceae</taxon>
        <taxon>Jiella</taxon>
    </lineage>
</organism>
<evidence type="ECO:0000313" key="1">
    <source>
        <dbReference type="EMBL" id="NDW04978.1"/>
    </source>
</evidence>
<comment type="caution">
    <text evidence="1">The sequence shown here is derived from an EMBL/GenBank/DDBJ whole genome shotgun (WGS) entry which is preliminary data.</text>
</comment>
<evidence type="ECO:0000313" key="2">
    <source>
        <dbReference type="Proteomes" id="UP000469011"/>
    </source>
</evidence>
<dbReference type="SUPFAM" id="SSF69118">
    <property type="entry name" value="AhpD-like"/>
    <property type="match status" value="1"/>
</dbReference>
<protein>
    <recommendedName>
        <fullName evidence="3">CMD domain protein, Avi_7170 family</fullName>
    </recommendedName>
</protein>
<accession>A0A6N9T7R3</accession>
<evidence type="ECO:0008006" key="3">
    <source>
        <dbReference type="Google" id="ProtNLM"/>
    </source>
</evidence>
<dbReference type="RefSeq" id="WP_163463221.1">
    <property type="nucleotide sequence ID" value="NZ_JAAAMG010000007.1"/>
</dbReference>
<dbReference type="Gene3D" id="1.20.1290.10">
    <property type="entry name" value="AhpD-like"/>
    <property type="match status" value="1"/>
</dbReference>
<reference evidence="1 2" key="1">
    <citation type="submission" date="2020-01" db="EMBL/GenBank/DDBJ databases">
        <title>Jiella pacifica sp. nov.</title>
        <authorList>
            <person name="Xue Z."/>
            <person name="Zhu S."/>
            <person name="Chen J."/>
            <person name="Yang J."/>
        </authorList>
    </citation>
    <scope>NUCLEOTIDE SEQUENCE [LARGE SCALE GENOMIC DNA]</scope>
    <source>
        <strain evidence="1 2">40Bstr34</strain>
    </source>
</reference>
<gene>
    <name evidence="1" type="ORF">GTK09_11095</name>
</gene>
<dbReference type="EMBL" id="JAAAMG010000007">
    <property type="protein sequence ID" value="NDW04978.1"/>
    <property type="molecule type" value="Genomic_DNA"/>
</dbReference>
<keyword evidence="2" id="KW-1185">Reference proteome</keyword>
<name>A0A6N9T7R3_9HYPH</name>